<dbReference type="PROSITE" id="PS00455">
    <property type="entry name" value="AMP_BINDING"/>
    <property type="match status" value="1"/>
</dbReference>
<dbReference type="PANTHER" id="PTHR24096">
    <property type="entry name" value="LONG-CHAIN-FATTY-ACID--COA LIGASE"/>
    <property type="match status" value="1"/>
</dbReference>
<dbReference type="InterPro" id="IPR000873">
    <property type="entry name" value="AMP-dep_synth/lig_dom"/>
</dbReference>
<dbReference type="InterPro" id="IPR020845">
    <property type="entry name" value="AMP-binding_CS"/>
</dbReference>
<dbReference type="PANTHER" id="PTHR24096:SF420">
    <property type="entry name" value="LONG-CHAIN-FATTY-ACID--COA LIGASE-RELATED"/>
    <property type="match status" value="1"/>
</dbReference>
<dbReference type="Pfam" id="PF00501">
    <property type="entry name" value="AMP-binding"/>
    <property type="match status" value="1"/>
</dbReference>
<organism evidence="2 3">
    <name type="scientific">Algimonas ampicilliniresistens</name>
    <dbReference type="NCBI Taxonomy" id="1298735"/>
    <lineage>
        <taxon>Bacteria</taxon>
        <taxon>Pseudomonadati</taxon>
        <taxon>Pseudomonadota</taxon>
        <taxon>Alphaproteobacteria</taxon>
        <taxon>Maricaulales</taxon>
        <taxon>Robiginitomaculaceae</taxon>
        <taxon>Algimonas</taxon>
    </lineage>
</organism>
<dbReference type="Gene3D" id="3.40.50.12780">
    <property type="entry name" value="N-terminal domain of ligase-like"/>
    <property type="match status" value="1"/>
</dbReference>
<evidence type="ECO:0000313" key="2">
    <source>
        <dbReference type="EMBL" id="GLQ25155.1"/>
    </source>
</evidence>
<dbReference type="InterPro" id="IPR042099">
    <property type="entry name" value="ANL_N_sf"/>
</dbReference>
<proteinExistence type="predicted"/>
<dbReference type="SUPFAM" id="SSF56801">
    <property type="entry name" value="Acetyl-CoA synthetase-like"/>
    <property type="match status" value="1"/>
</dbReference>
<dbReference type="RefSeq" id="WP_284392377.1">
    <property type="nucleotide sequence ID" value="NZ_BSNK01000002.1"/>
</dbReference>
<name>A0ABQ5VCH5_9PROT</name>
<protein>
    <submittedName>
        <fullName evidence="2">Acyl-CoA synthetase</fullName>
    </submittedName>
</protein>
<dbReference type="EMBL" id="BSNK01000002">
    <property type="protein sequence ID" value="GLQ25155.1"/>
    <property type="molecule type" value="Genomic_DNA"/>
</dbReference>
<gene>
    <name evidence="2" type="ORF">GCM10007853_30290</name>
</gene>
<sequence length="598" mass="64558">MTNKSDYRDAPFRDAEFMPVDLTVERSSDGTIVLHSSVPMPPHDPNLVAAIFGMAESQPDVLALAERGLNDGWEQLTYGQFQSKVRSAAQWIIDTLPRGRAFMVVSENSLDAAILNIACYCAGLIHTPVSPSFAMVPDPTRLRHVADLTNPAGVYVSGNPAFVTAVEHVIGANVPIITPQPDNFSRAATALSDIYDTETRNDVSESIAAINPQDICTYMMTSGSTGLPKVVTLTMAALAANTAQTYAAVGRAAGWDDVMLDWLPWHHAAGMSVLRSCLVFGGSLYIDAGKPLPGLIDTTIRNLTEIPITYFNNVPTGYAMLVEAMETDAALKRNFFSKMRLMLYGGAGLSQDVYDRLQAMAVEETGCRIHMTTGYGMTETVSGCLTIHYPTRKVGIGLPCPGVIMKLIPSDDRYEVRLKGPNLMSGYLNAPEKNAEAFDADGFYRTGDLARFVADDNLDEGLAFAGRLAEEFKLLNGGWVYGGELKAKLLSALTDDVLELVLCDANRPFLTAMIWARPGGADGAAERIADTIARFNAGPGGQSTTIRRFTLLDQPPSPAAHEVSDKGTINRRAVLKNRVDILDALYADSPSPAIHSVP</sequence>
<accession>A0ABQ5VCH5</accession>
<evidence type="ECO:0000313" key="3">
    <source>
        <dbReference type="Proteomes" id="UP001161391"/>
    </source>
</evidence>
<comment type="caution">
    <text evidence="2">The sequence shown here is derived from an EMBL/GenBank/DDBJ whole genome shotgun (WGS) entry which is preliminary data.</text>
</comment>
<evidence type="ECO:0000259" key="1">
    <source>
        <dbReference type="Pfam" id="PF00501"/>
    </source>
</evidence>
<keyword evidence="3" id="KW-1185">Reference proteome</keyword>
<reference evidence="2" key="1">
    <citation type="journal article" date="2014" name="Int. J. Syst. Evol. Microbiol.">
        <title>Complete genome of a new Firmicutes species belonging to the dominant human colonic microbiota ('Ruminococcus bicirculans') reveals two chromosomes and a selective capacity to utilize plant glucans.</title>
        <authorList>
            <consortium name="NISC Comparative Sequencing Program"/>
            <person name="Wegmann U."/>
            <person name="Louis P."/>
            <person name="Goesmann A."/>
            <person name="Henrissat B."/>
            <person name="Duncan S.H."/>
            <person name="Flint H.J."/>
        </authorList>
    </citation>
    <scope>NUCLEOTIDE SEQUENCE</scope>
    <source>
        <strain evidence="2">NBRC 108219</strain>
    </source>
</reference>
<feature type="domain" description="AMP-dependent synthetase/ligase" evidence="1">
    <location>
        <begin position="55"/>
        <end position="428"/>
    </location>
</feature>
<reference evidence="2" key="2">
    <citation type="submission" date="2023-01" db="EMBL/GenBank/DDBJ databases">
        <title>Draft genome sequence of Algimonas ampicilliniresistens strain NBRC 108219.</title>
        <authorList>
            <person name="Sun Q."/>
            <person name="Mori K."/>
        </authorList>
    </citation>
    <scope>NUCLEOTIDE SEQUENCE</scope>
    <source>
        <strain evidence="2">NBRC 108219</strain>
    </source>
</reference>
<dbReference type="Proteomes" id="UP001161391">
    <property type="component" value="Unassembled WGS sequence"/>
</dbReference>